<comment type="cofactor">
    <cofactor evidence="15">
        <name>Mg(2+)</name>
        <dbReference type="ChEBI" id="CHEBI:18420"/>
    </cofactor>
    <text evidence="15">Binds 2 magnesium ions per tetramer.</text>
</comment>
<dbReference type="Gene3D" id="3.30.56.10">
    <property type="match status" value="2"/>
</dbReference>
<dbReference type="Proteomes" id="UP000003011">
    <property type="component" value="Unassembled WGS sequence"/>
</dbReference>
<evidence type="ECO:0000259" key="19">
    <source>
        <dbReference type="PROSITE" id="PS51483"/>
    </source>
</evidence>
<dbReference type="EMBL" id="ACZL01000007">
    <property type="protein sequence ID" value="EHI56531.1"/>
    <property type="molecule type" value="Genomic_DNA"/>
</dbReference>
<evidence type="ECO:0000256" key="4">
    <source>
        <dbReference type="ARBA" id="ARBA00022490"/>
    </source>
</evidence>
<dbReference type="CDD" id="cd00769">
    <property type="entry name" value="PheRS_beta_core"/>
    <property type="match status" value="1"/>
</dbReference>
<keyword evidence="4 15" id="KW-0963">Cytoplasm</keyword>
<dbReference type="PANTHER" id="PTHR10947">
    <property type="entry name" value="PHENYLALANYL-TRNA SYNTHETASE BETA CHAIN AND LEUCINE-RICH REPEAT-CONTAINING PROTEIN 47"/>
    <property type="match status" value="1"/>
</dbReference>
<keyword evidence="5 16" id="KW-0820">tRNA-binding</keyword>
<dbReference type="InterPro" id="IPR033714">
    <property type="entry name" value="tRNA_bind_bactPheRS"/>
</dbReference>
<dbReference type="AlphaFoldDB" id="G5GFQ4"/>
<dbReference type="InterPro" id="IPR041616">
    <property type="entry name" value="PheRS_beta_core"/>
</dbReference>
<dbReference type="GO" id="GO:0000287">
    <property type="term" value="F:magnesium ion binding"/>
    <property type="evidence" value="ECO:0007669"/>
    <property type="project" value="UniProtKB-UniRule"/>
</dbReference>
<dbReference type="GO" id="GO:0005524">
    <property type="term" value="F:ATP binding"/>
    <property type="evidence" value="ECO:0007669"/>
    <property type="project" value="UniProtKB-UniRule"/>
</dbReference>
<evidence type="ECO:0000256" key="10">
    <source>
        <dbReference type="ARBA" id="ARBA00022842"/>
    </source>
</evidence>
<evidence type="ECO:0000256" key="2">
    <source>
        <dbReference type="ARBA" id="ARBA00008653"/>
    </source>
</evidence>
<dbReference type="SUPFAM" id="SSF50249">
    <property type="entry name" value="Nucleic acid-binding proteins"/>
    <property type="match status" value="1"/>
</dbReference>
<evidence type="ECO:0000256" key="12">
    <source>
        <dbReference type="ARBA" id="ARBA00022917"/>
    </source>
</evidence>
<dbReference type="FunFam" id="3.50.40.10:FF:000001">
    <property type="entry name" value="Phenylalanine--tRNA ligase beta subunit"/>
    <property type="match status" value="1"/>
</dbReference>
<dbReference type="Pfam" id="PF03147">
    <property type="entry name" value="FDX-ACB"/>
    <property type="match status" value="1"/>
</dbReference>
<comment type="subcellular location">
    <subcellularLocation>
        <location evidence="1 15">Cytoplasm</location>
    </subcellularLocation>
</comment>
<name>G5GFQ4_9FIRM</name>
<dbReference type="InterPro" id="IPR036690">
    <property type="entry name" value="Fdx_antiC-bd_sf"/>
</dbReference>
<dbReference type="FunFam" id="3.30.70.380:FF:000001">
    <property type="entry name" value="Phenylalanine--tRNA ligase beta subunit"/>
    <property type="match status" value="1"/>
</dbReference>
<evidence type="ECO:0000256" key="11">
    <source>
        <dbReference type="ARBA" id="ARBA00022884"/>
    </source>
</evidence>
<feature type="domain" description="TRNA-binding" evidence="17">
    <location>
        <begin position="40"/>
        <end position="165"/>
    </location>
</feature>
<feature type="binding site" evidence="15">
    <location>
        <position position="471"/>
    </location>
    <ligand>
        <name>Mg(2+)</name>
        <dbReference type="ChEBI" id="CHEBI:18420"/>
        <note>shared with alpha subunit</note>
    </ligand>
</feature>
<feature type="domain" description="B5" evidence="19">
    <location>
        <begin position="419"/>
        <end position="493"/>
    </location>
</feature>
<dbReference type="SUPFAM" id="SSF54991">
    <property type="entry name" value="Anticodon-binding domain of PheRS"/>
    <property type="match status" value="1"/>
</dbReference>
<dbReference type="GO" id="GO:0000049">
    <property type="term" value="F:tRNA binding"/>
    <property type="evidence" value="ECO:0007669"/>
    <property type="project" value="UniProtKB-UniRule"/>
</dbReference>
<dbReference type="GO" id="GO:0140096">
    <property type="term" value="F:catalytic activity, acting on a protein"/>
    <property type="evidence" value="ECO:0007669"/>
    <property type="project" value="UniProtKB-ARBA"/>
</dbReference>
<dbReference type="PATRIC" id="fig|679200.3.peg.419"/>
<keyword evidence="10 15" id="KW-0460">Magnesium</keyword>
<dbReference type="eggNOG" id="COG0072">
    <property type="taxonomic scope" value="Bacteria"/>
</dbReference>
<evidence type="ECO:0000256" key="14">
    <source>
        <dbReference type="ARBA" id="ARBA00049255"/>
    </source>
</evidence>
<dbReference type="GO" id="GO:0004826">
    <property type="term" value="F:phenylalanine-tRNA ligase activity"/>
    <property type="evidence" value="ECO:0007669"/>
    <property type="project" value="UniProtKB-UniRule"/>
</dbReference>
<sequence>MKTALSWIKEYVPGLEVDDEKYSETMTITGTKVEGYERLDKNLDKIVAARVVSMEKHPNADKLMVCMCDVGGDKNLQIVTGAKNVAEGDMVPVVLSGGRVASVHGKDEIPEDGVKISKGKLRGIESDGMMCSIEEFGLDRNYYPEAPEDGIYILDKDVKPGTDVVELLGLHDTVFEYEITSNRVDCYGVSGIAREAAAAFDKDFKEPEIIKTGNSEDINDYLSVKILDDKLCRRYIARMVKNIKIAPSPAWLRHRLAASGIRPINNIVDITNYVMEEYGQPMHAFDYDTIEGHEIIVKRANDGEEFTTLDGQQRKLDHDILMINDAKRAIGIAGIMGGENSKIRDDVTTMVFEAATFDGTNIRLSSKRLGLRTDASSKFEKGLCAQSAYKAIERACTLIEQLGAGEVVGGIIDEYPNKDAQVEIDFKPDEINALLGTEYITKYEMIFYLKRLGIKYDEQTGKVICPDFRNDLESNADLAEEVARIYGYEMIDTTLPRGETTLGGCSFEKRVEDAATLAARFLGFSETMSYSFESPKVFDKLNISENDKMREAVKIMNPLGEDFSIMRTCPVNGILNSLALNYNRRNKSVKLYESARIYMPKSLPLTELPDERKQLVLGFYDCGDFFDMKGAVQTIFKFTGVNGKKTYSPDCDKAFLHPGQRADILYEGEKLGYLGRLHPEVADNYGISQKTFIAVIDIENVIKYSNFDTKFNEIAKFPAMSRDISLVVPKAVTAGTIEEIIEEKSGSILESYKLFDVYEGGQIADGFKSMAYNIIFRHRERTLEEKEVSQIISDILKELEKLDIKLRN</sequence>
<dbReference type="HAMAP" id="MF_00283">
    <property type="entry name" value="Phe_tRNA_synth_beta1"/>
    <property type="match status" value="1"/>
</dbReference>
<comment type="catalytic activity">
    <reaction evidence="14 15">
        <text>tRNA(Phe) + L-phenylalanine + ATP = L-phenylalanyl-tRNA(Phe) + AMP + diphosphate + H(+)</text>
        <dbReference type="Rhea" id="RHEA:19413"/>
        <dbReference type="Rhea" id="RHEA-COMP:9668"/>
        <dbReference type="Rhea" id="RHEA-COMP:9699"/>
        <dbReference type="ChEBI" id="CHEBI:15378"/>
        <dbReference type="ChEBI" id="CHEBI:30616"/>
        <dbReference type="ChEBI" id="CHEBI:33019"/>
        <dbReference type="ChEBI" id="CHEBI:58095"/>
        <dbReference type="ChEBI" id="CHEBI:78442"/>
        <dbReference type="ChEBI" id="CHEBI:78531"/>
        <dbReference type="ChEBI" id="CHEBI:456215"/>
        <dbReference type="EC" id="6.1.1.20"/>
    </reaction>
</comment>
<dbReference type="PANTHER" id="PTHR10947:SF0">
    <property type="entry name" value="PHENYLALANINE--TRNA LIGASE BETA SUBUNIT"/>
    <property type="match status" value="1"/>
</dbReference>
<dbReference type="Pfam" id="PF03483">
    <property type="entry name" value="B3_4"/>
    <property type="match status" value="1"/>
</dbReference>
<dbReference type="InterPro" id="IPR002547">
    <property type="entry name" value="tRNA-bd_dom"/>
</dbReference>
<dbReference type="GO" id="GO:0006432">
    <property type="term" value="P:phenylalanyl-tRNA aminoacylation"/>
    <property type="evidence" value="ECO:0007669"/>
    <property type="project" value="UniProtKB-UniRule"/>
</dbReference>
<keyword evidence="13 15" id="KW-0030">Aminoacyl-tRNA synthetase</keyword>
<dbReference type="InterPro" id="IPR005147">
    <property type="entry name" value="tRNA_synthase_B5-dom"/>
</dbReference>
<dbReference type="SMART" id="SM00896">
    <property type="entry name" value="FDX-ACB"/>
    <property type="match status" value="1"/>
</dbReference>
<dbReference type="InterPro" id="IPR020825">
    <property type="entry name" value="Phe-tRNA_synthase-like_B3/B4"/>
</dbReference>
<comment type="subunit">
    <text evidence="3 15">Tetramer of two alpha and two beta subunits.</text>
</comment>
<protein>
    <recommendedName>
        <fullName evidence="15">Phenylalanine--tRNA ligase beta subunit</fullName>
        <ecNumber evidence="15">6.1.1.20</ecNumber>
    </recommendedName>
    <alternativeName>
        <fullName evidence="15">Phenylalanyl-tRNA synthetase beta subunit</fullName>
        <shortName evidence="15">PheRS</shortName>
    </alternativeName>
</protein>
<dbReference type="SUPFAM" id="SSF55681">
    <property type="entry name" value="Class II aaRS and biotin synthetases"/>
    <property type="match status" value="1"/>
</dbReference>
<dbReference type="STRING" id="679200.HMPREF9333_00393"/>
<evidence type="ECO:0000256" key="6">
    <source>
        <dbReference type="ARBA" id="ARBA00022598"/>
    </source>
</evidence>
<dbReference type="PROSITE" id="PS51483">
    <property type="entry name" value="B5"/>
    <property type="match status" value="1"/>
</dbReference>
<keyword evidence="9 15" id="KW-0067">ATP-binding</keyword>
<dbReference type="PROSITE" id="PS50886">
    <property type="entry name" value="TRBD"/>
    <property type="match status" value="1"/>
</dbReference>
<dbReference type="SMART" id="SM00874">
    <property type="entry name" value="B5"/>
    <property type="match status" value="1"/>
</dbReference>
<dbReference type="InterPro" id="IPR012340">
    <property type="entry name" value="NA-bd_OB-fold"/>
</dbReference>
<accession>G5GFQ4</accession>
<evidence type="ECO:0000256" key="3">
    <source>
        <dbReference type="ARBA" id="ARBA00011209"/>
    </source>
</evidence>
<dbReference type="Pfam" id="PF01588">
    <property type="entry name" value="tRNA_bind"/>
    <property type="match status" value="1"/>
</dbReference>
<keyword evidence="8 15" id="KW-0547">Nucleotide-binding</keyword>
<evidence type="ECO:0000256" key="13">
    <source>
        <dbReference type="ARBA" id="ARBA00023146"/>
    </source>
</evidence>
<dbReference type="InterPro" id="IPR045060">
    <property type="entry name" value="Phe-tRNA-ligase_IIc_bsu"/>
</dbReference>
<keyword evidence="6 15" id="KW-0436">Ligase</keyword>
<evidence type="ECO:0000259" key="17">
    <source>
        <dbReference type="PROSITE" id="PS50886"/>
    </source>
</evidence>
<dbReference type="SUPFAM" id="SSF46955">
    <property type="entry name" value="Putative DNA-binding domain"/>
    <property type="match status" value="1"/>
</dbReference>
<dbReference type="PROSITE" id="PS51447">
    <property type="entry name" value="FDX_ACB"/>
    <property type="match status" value="1"/>
</dbReference>
<dbReference type="InterPro" id="IPR005146">
    <property type="entry name" value="B3/B4_tRNA-bd"/>
</dbReference>
<feature type="binding site" evidence="15">
    <location>
        <position position="477"/>
    </location>
    <ligand>
        <name>Mg(2+)</name>
        <dbReference type="ChEBI" id="CHEBI:18420"/>
        <note>shared with alpha subunit</note>
    </ligand>
</feature>
<dbReference type="OrthoDB" id="9805455at2"/>
<dbReference type="CDD" id="cd02796">
    <property type="entry name" value="tRNA_bind_bactPheRS"/>
    <property type="match status" value="1"/>
</dbReference>
<dbReference type="Gene3D" id="2.40.50.140">
    <property type="entry name" value="Nucleic acid-binding proteins"/>
    <property type="match status" value="1"/>
</dbReference>
<dbReference type="HOGENOM" id="CLU_016891_0_0_9"/>
<dbReference type="InterPro" id="IPR009061">
    <property type="entry name" value="DNA-bd_dom_put_sf"/>
</dbReference>
<organism evidence="20 21">
    <name type="scientific">Johnsonella ignava ATCC 51276</name>
    <dbReference type="NCBI Taxonomy" id="679200"/>
    <lineage>
        <taxon>Bacteria</taxon>
        <taxon>Bacillati</taxon>
        <taxon>Bacillota</taxon>
        <taxon>Clostridia</taxon>
        <taxon>Lachnospirales</taxon>
        <taxon>Lachnospiraceae</taxon>
        <taxon>Johnsonella</taxon>
    </lineage>
</organism>
<keyword evidence="12 15" id="KW-0648">Protein biosynthesis</keyword>
<feature type="binding site" evidence="15">
    <location>
        <position position="480"/>
    </location>
    <ligand>
        <name>Mg(2+)</name>
        <dbReference type="ChEBI" id="CHEBI:18420"/>
        <note>shared with alpha subunit</note>
    </ligand>
</feature>
<dbReference type="SUPFAM" id="SSF56037">
    <property type="entry name" value="PheT/TilS domain"/>
    <property type="match status" value="1"/>
</dbReference>
<keyword evidence="7 15" id="KW-0479">Metal-binding</keyword>
<evidence type="ECO:0000256" key="1">
    <source>
        <dbReference type="ARBA" id="ARBA00004496"/>
    </source>
</evidence>
<evidence type="ECO:0000259" key="18">
    <source>
        <dbReference type="PROSITE" id="PS51447"/>
    </source>
</evidence>
<dbReference type="Pfam" id="PF03484">
    <property type="entry name" value="B5"/>
    <property type="match status" value="1"/>
</dbReference>
<evidence type="ECO:0000256" key="7">
    <source>
        <dbReference type="ARBA" id="ARBA00022723"/>
    </source>
</evidence>
<evidence type="ECO:0000256" key="15">
    <source>
        <dbReference type="HAMAP-Rule" id="MF_00283"/>
    </source>
</evidence>
<dbReference type="NCBIfam" id="TIGR00472">
    <property type="entry name" value="pheT_bact"/>
    <property type="match status" value="1"/>
</dbReference>
<dbReference type="EC" id="6.1.1.20" evidence="15"/>
<dbReference type="Gene3D" id="3.50.40.10">
    <property type="entry name" value="Phenylalanyl-trna Synthetase, Chain B, domain 3"/>
    <property type="match status" value="1"/>
</dbReference>
<keyword evidence="21" id="KW-1185">Reference proteome</keyword>
<evidence type="ECO:0000256" key="5">
    <source>
        <dbReference type="ARBA" id="ARBA00022555"/>
    </source>
</evidence>
<evidence type="ECO:0000256" key="8">
    <source>
        <dbReference type="ARBA" id="ARBA00022741"/>
    </source>
</evidence>
<dbReference type="InterPro" id="IPR004532">
    <property type="entry name" value="Phe-tRNA-ligase_IIc_bsu_bact"/>
</dbReference>
<dbReference type="InterPro" id="IPR045864">
    <property type="entry name" value="aa-tRNA-synth_II/BPL/LPL"/>
</dbReference>
<reference evidence="20 21" key="1">
    <citation type="submission" date="2011-08" db="EMBL/GenBank/DDBJ databases">
        <title>The Genome Sequence of Johnsonella ignava ATCC 51276.</title>
        <authorList>
            <consortium name="The Broad Institute Genome Sequencing Platform"/>
            <person name="Earl A."/>
            <person name="Ward D."/>
            <person name="Feldgarden M."/>
            <person name="Gevers D."/>
            <person name="Izard J."/>
            <person name="Blanton J.M."/>
            <person name="Baranova O.V."/>
            <person name="Dewhirst F.E."/>
            <person name="Young S.K."/>
            <person name="Zeng Q."/>
            <person name="Gargeya S."/>
            <person name="Fitzgerald M."/>
            <person name="Haas B."/>
            <person name="Abouelleil A."/>
            <person name="Alvarado L."/>
            <person name="Arachchi H.M."/>
            <person name="Berlin A."/>
            <person name="Brown A."/>
            <person name="Chapman S.B."/>
            <person name="Chen Z."/>
            <person name="Dunbar C."/>
            <person name="Freedman E."/>
            <person name="Gearin G."/>
            <person name="Gellesch M."/>
            <person name="Goldberg J."/>
            <person name="Griggs A."/>
            <person name="Gujja S."/>
            <person name="Heiman D."/>
            <person name="Howarth C."/>
            <person name="Larson L."/>
            <person name="Lui A."/>
            <person name="MacDonald P.J.P."/>
            <person name="Montmayeur A."/>
            <person name="Murphy C."/>
            <person name="Neiman D."/>
            <person name="Pearson M."/>
            <person name="Priest M."/>
            <person name="Roberts A."/>
            <person name="Saif S."/>
            <person name="Shea T."/>
            <person name="Shenoy N."/>
            <person name="Sisk P."/>
            <person name="Stolte C."/>
            <person name="Sykes S."/>
            <person name="Wortman J."/>
            <person name="Nusbaum C."/>
            <person name="Birren B."/>
        </authorList>
    </citation>
    <scope>NUCLEOTIDE SEQUENCE [LARGE SCALE GENOMIC DNA]</scope>
    <source>
        <strain evidence="20 21">ATCC 51276</strain>
    </source>
</reference>
<evidence type="ECO:0000313" key="20">
    <source>
        <dbReference type="EMBL" id="EHI56531.1"/>
    </source>
</evidence>
<keyword evidence="11 16" id="KW-0694">RNA-binding</keyword>
<evidence type="ECO:0000256" key="9">
    <source>
        <dbReference type="ARBA" id="ARBA00022840"/>
    </source>
</evidence>
<dbReference type="GO" id="GO:0016740">
    <property type="term" value="F:transferase activity"/>
    <property type="evidence" value="ECO:0007669"/>
    <property type="project" value="UniProtKB-ARBA"/>
</dbReference>
<dbReference type="Gene3D" id="3.30.930.10">
    <property type="entry name" value="Bira Bifunctional Protein, Domain 2"/>
    <property type="match status" value="1"/>
</dbReference>
<proteinExistence type="inferred from homology"/>
<comment type="similarity">
    <text evidence="2 15">Belongs to the phenylalanyl-tRNA synthetase beta subunit family. Type 1 subfamily.</text>
</comment>
<dbReference type="Pfam" id="PF17759">
    <property type="entry name" value="tRNA_synthFbeta"/>
    <property type="match status" value="1"/>
</dbReference>
<dbReference type="InterPro" id="IPR005121">
    <property type="entry name" value="Fdx_antiC-bd"/>
</dbReference>
<evidence type="ECO:0000313" key="21">
    <source>
        <dbReference type="Proteomes" id="UP000003011"/>
    </source>
</evidence>
<feature type="binding site" evidence="15">
    <location>
        <position position="481"/>
    </location>
    <ligand>
        <name>Mg(2+)</name>
        <dbReference type="ChEBI" id="CHEBI:18420"/>
        <note>shared with alpha subunit</note>
    </ligand>
</feature>
<evidence type="ECO:0000256" key="16">
    <source>
        <dbReference type="PROSITE-ProRule" id="PRU00209"/>
    </source>
</evidence>
<dbReference type="Gene3D" id="3.30.70.380">
    <property type="entry name" value="Ferrodoxin-fold anticodon-binding domain"/>
    <property type="match status" value="1"/>
</dbReference>
<gene>
    <name evidence="15" type="primary">pheT</name>
    <name evidence="20" type="ORF">HMPREF9333_00393</name>
</gene>
<feature type="domain" description="FDX-ACB" evidence="18">
    <location>
        <begin position="715"/>
        <end position="807"/>
    </location>
</feature>
<dbReference type="RefSeq" id="WP_005539429.1">
    <property type="nucleotide sequence ID" value="NZ_JH378829.1"/>
</dbReference>
<comment type="caution">
    <text evidence="20">The sequence shown here is derived from an EMBL/GenBank/DDBJ whole genome shotgun (WGS) entry which is preliminary data.</text>
</comment>
<dbReference type="GO" id="GO:0009328">
    <property type="term" value="C:phenylalanine-tRNA ligase complex"/>
    <property type="evidence" value="ECO:0007669"/>
    <property type="project" value="TreeGrafter"/>
</dbReference>
<dbReference type="SMART" id="SM00873">
    <property type="entry name" value="B3_4"/>
    <property type="match status" value="1"/>
</dbReference>